<evidence type="ECO:0000256" key="3">
    <source>
        <dbReference type="ARBA" id="ARBA00011950"/>
    </source>
</evidence>
<evidence type="ECO:0000256" key="1">
    <source>
        <dbReference type="ARBA" id="ARBA00005046"/>
    </source>
</evidence>
<dbReference type="CDD" id="cd00756">
    <property type="entry name" value="MoaE"/>
    <property type="match status" value="1"/>
</dbReference>
<dbReference type="GO" id="GO:0030366">
    <property type="term" value="F:molybdopterin synthase activity"/>
    <property type="evidence" value="ECO:0007669"/>
    <property type="project" value="UniProtKB-EC"/>
</dbReference>
<dbReference type="EMBL" id="LODL01000007">
    <property type="protein sequence ID" value="KXB31977.1"/>
    <property type="molecule type" value="Genomic_DNA"/>
</dbReference>
<dbReference type="FunFam" id="3.90.1170.40:FF:000001">
    <property type="entry name" value="Molybdopterin synthase catalytic subunit MoaE"/>
    <property type="match status" value="1"/>
</dbReference>
<gene>
    <name evidence="13" type="ORF">AT959_02630</name>
</gene>
<evidence type="ECO:0000256" key="8">
    <source>
        <dbReference type="ARBA" id="ARBA00029745"/>
    </source>
</evidence>
<dbReference type="PANTHER" id="PTHR23404">
    <property type="entry name" value="MOLYBDOPTERIN SYNTHASE RELATED"/>
    <property type="match status" value="1"/>
</dbReference>
<evidence type="ECO:0000313" key="14">
    <source>
        <dbReference type="Proteomes" id="UP000070186"/>
    </source>
</evidence>
<accession>A0A133XM04</accession>
<dbReference type="UniPathway" id="UPA00344"/>
<comment type="subunit">
    <text evidence="7">Heterotetramer of 2 MoaD subunits and 2 MoaE subunits. Also stable as homodimer. The enzyme changes between these two forms during catalysis.</text>
</comment>
<keyword evidence="14" id="KW-1185">Reference proteome</keyword>
<dbReference type="Pfam" id="PF02391">
    <property type="entry name" value="MoaE"/>
    <property type="match status" value="1"/>
</dbReference>
<evidence type="ECO:0000256" key="2">
    <source>
        <dbReference type="ARBA" id="ARBA00005426"/>
    </source>
</evidence>
<evidence type="ECO:0000256" key="7">
    <source>
        <dbReference type="ARBA" id="ARBA00026066"/>
    </source>
</evidence>
<evidence type="ECO:0000256" key="9">
    <source>
        <dbReference type="ARBA" id="ARBA00030407"/>
    </source>
</evidence>
<name>A0A133XM04_9RHOO</name>
<evidence type="ECO:0000256" key="5">
    <source>
        <dbReference type="ARBA" id="ARBA00022679"/>
    </source>
</evidence>
<keyword evidence="6" id="KW-0501">Molybdenum cofactor biosynthesis</keyword>
<dbReference type="SUPFAM" id="SSF54690">
    <property type="entry name" value="Molybdopterin synthase subunit MoaE"/>
    <property type="match status" value="1"/>
</dbReference>
<comment type="caution">
    <text evidence="13">The sequence shown here is derived from an EMBL/GenBank/DDBJ whole genome shotgun (WGS) entry which is preliminary data.</text>
</comment>
<dbReference type="STRING" id="281362.AT959_02630"/>
<dbReference type="EC" id="2.8.1.12" evidence="3"/>
<dbReference type="RefSeq" id="WP_066880295.1">
    <property type="nucleotide sequence ID" value="NZ_LODL01000007.1"/>
</dbReference>
<dbReference type="NCBIfam" id="NF007959">
    <property type="entry name" value="PRK10678.1"/>
    <property type="match status" value="1"/>
</dbReference>
<dbReference type="InterPro" id="IPR036563">
    <property type="entry name" value="MoaE_sf"/>
</dbReference>
<reference evidence="13 14" key="1">
    <citation type="submission" date="2015-12" db="EMBL/GenBank/DDBJ databases">
        <title>Nitrous oxide reduction kinetics distinguish bacteria harboring typical versus atypical NosZ.</title>
        <authorList>
            <person name="Yoon S."/>
            <person name="Nissen S."/>
            <person name="Park D."/>
            <person name="Sanford R.A."/>
            <person name="Loeffler F.E."/>
        </authorList>
    </citation>
    <scope>NUCLEOTIDE SEQUENCE [LARGE SCALE GENOMIC DNA]</scope>
    <source>
        <strain evidence="13 14">ATCC BAA-841</strain>
    </source>
</reference>
<sequence length="153" mass="16798">MKVRVQEADFDVGAELAALRAGDARVGAQASFLGLVRDLNDGAAVSEMTLEHYPGMTEKALEEIVAQAKGRWEIYDALVIHRVGPLKPCDQIVLVAVTSAHRGEAFAACEFIMDYLKTRAPFWKREATPDGGRWVDARETDDSAAARWEKHAG</sequence>
<evidence type="ECO:0000313" key="13">
    <source>
        <dbReference type="EMBL" id="KXB31977.1"/>
    </source>
</evidence>
<evidence type="ECO:0000256" key="10">
    <source>
        <dbReference type="ARBA" id="ARBA00030781"/>
    </source>
</evidence>
<dbReference type="Gene3D" id="3.90.1170.40">
    <property type="entry name" value="Molybdopterin biosynthesis MoaE subunit"/>
    <property type="match status" value="1"/>
</dbReference>
<comment type="similarity">
    <text evidence="2">Belongs to the MoaE family.</text>
</comment>
<evidence type="ECO:0000256" key="11">
    <source>
        <dbReference type="ARBA" id="ARBA00032474"/>
    </source>
</evidence>
<protein>
    <recommendedName>
        <fullName evidence="4">Molybdopterin synthase catalytic subunit</fullName>
        <ecNumber evidence="3">2.8.1.12</ecNumber>
    </recommendedName>
    <alternativeName>
        <fullName evidence="10">MPT synthase subunit 2</fullName>
    </alternativeName>
    <alternativeName>
        <fullName evidence="8">Molybdenum cofactor biosynthesis protein E</fullName>
    </alternativeName>
    <alternativeName>
        <fullName evidence="9">Molybdopterin-converting factor large subunit</fullName>
    </alternativeName>
    <alternativeName>
        <fullName evidence="11">Molybdopterin-converting factor subunit 2</fullName>
    </alternativeName>
</protein>
<organism evidence="13 14">
    <name type="scientific">Dechloromonas denitrificans</name>
    <dbReference type="NCBI Taxonomy" id="281362"/>
    <lineage>
        <taxon>Bacteria</taxon>
        <taxon>Pseudomonadati</taxon>
        <taxon>Pseudomonadota</taxon>
        <taxon>Betaproteobacteria</taxon>
        <taxon>Rhodocyclales</taxon>
        <taxon>Azonexaceae</taxon>
        <taxon>Dechloromonas</taxon>
    </lineage>
</organism>
<dbReference type="AlphaFoldDB" id="A0A133XM04"/>
<dbReference type="Proteomes" id="UP000070186">
    <property type="component" value="Unassembled WGS sequence"/>
</dbReference>
<evidence type="ECO:0000256" key="6">
    <source>
        <dbReference type="ARBA" id="ARBA00023150"/>
    </source>
</evidence>
<comment type="catalytic activity">
    <reaction evidence="12">
        <text>2 [molybdopterin-synthase sulfur-carrier protein]-C-terminal-Gly-aminoethanethioate + cyclic pyranopterin phosphate + H2O = molybdopterin + 2 [molybdopterin-synthase sulfur-carrier protein]-C-terminal Gly-Gly + 2 H(+)</text>
        <dbReference type="Rhea" id="RHEA:26333"/>
        <dbReference type="Rhea" id="RHEA-COMP:12202"/>
        <dbReference type="Rhea" id="RHEA-COMP:19907"/>
        <dbReference type="ChEBI" id="CHEBI:15377"/>
        <dbReference type="ChEBI" id="CHEBI:15378"/>
        <dbReference type="ChEBI" id="CHEBI:58698"/>
        <dbReference type="ChEBI" id="CHEBI:59648"/>
        <dbReference type="ChEBI" id="CHEBI:90778"/>
        <dbReference type="ChEBI" id="CHEBI:232372"/>
        <dbReference type="EC" id="2.8.1.12"/>
    </reaction>
</comment>
<evidence type="ECO:0000256" key="4">
    <source>
        <dbReference type="ARBA" id="ARBA00013858"/>
    </source>
</evidence>
<comment type="pathway">
    <text evidence="1">Cofactor biosynthesis; molybdopterin biosynthesis.</text>
</comment>
<dbReference type="GO" id="GO:0006777">
    <property type="term" value="P:Mo-molybdopterin cofactor biosynthetic process"/>
    <property type="evidence" value="ECO:0007669"/>
    <property type="project" value="UniProtKB-KW"/>
</dbReference>
<evidence type="ECO:0000256" key="12">
    <source>
        <dbReference type="ARBA" id="ARBA00049878"/>
    </source>
</evidence>
<dbReference type="InterPro" id="IPR003448">
    <property type="entry name" value="Mopterin_biosynth_MoaE"/>
</dbReference>
<proteinExistence type="inferred from homology"/>
<keyword evidence="5" id="KW-0808">Transferase</keyword>